<protein>
    <submittedName>
        <fullName evidence="2">Uncharacterized protein</fullName>
    </submittedName>
</protein>
<evidence type="ECO:0000313" key="2">
    <source>
        <dbReference type="EMBL" id="KKR96380.1"/>
    </source>
</evidence>
<evidence type="ECO:0000313" key="3">
    <source>
        <dbReference type="Proteomes" id="UP000034746"/>
    </source>
</evidence>
<dbReference type="Proteomes" id="UP000034746">
    <property type="component" value="Unassembled WGS sequence"/>
</dbReference>
<proteinExistence type="predicted"/>
<feature type="transmembrane region" description="Helical" evidence="1">
    <location>
        <begin position="47"/>
        <end position="66"/>
    </location>
</feature>
<keyword evidence="1" id="KW-0472">Membrane</keyword>
<organism evidence="2 3">
    <name type="scientific">Candidatus Uhrbacteria bacterium GW2011_GWF2_41_16</name>
    <dbReference type="NCBI Taxonomy" id="1618997"/>
    <lineage>
        <taxon>Bacteria</taxon>
        <taxon>Candidatus Uhriibacteriota</taxon>
    </lineage>
</organism>
<comment type="caution">
    <text evidence="2">The sequence shown here is derived from an EMBL/GenBank/DDBJ whole genome shotgun (WGS) entry which is preliminary data.</text>
</comment>
<keyword evidence="1" id="KW-0812">Transmembrane</keyword>
<gene>
    <name evidence="2" type="ORF">UU48_C0032G0004</name>
</gene>
<reference evidence="2 3" key="1">
    <citation type="journal article" date="2015" name="Nature">
        <title>rRNA introns, odd ribosomes, and small enigmatic genomes across a large radiation of phyla.</title>
        <authorList>
            <person name="Brown C.T."/>
            <person name="Hug L.A."/>
            <person name="Thomas B.C."/>
            <person name="Sharon I."/>
            <person name="Castelle C.J."/>
            <person name="Singh A."/>
            <person name="Wilkins M.J."/>
            <person name="Williams K.H."/>
            <person name="Banfield J.F."/>
        </authorList>
    </citation>
    <scope>NUCLEOTIDE SEQUENCE [LARGE SCALE GENOMIC DNA]</scope>
</reference>
<feature type="transmembrane region" description="Helical" evidence="1">
    <location>
        <begin position="7"/>
        <end position="27"/>
    </location>
</feature>
<name>A0A0G0XHV5_9BACT</name>
<accession>A0A0G0XHV5</accession>
<dbReference type="AlphaFoldDB" id="A0A0G0XHV5"/>
<sequence length="71" mass="8481">MEIRWRNIFALLLIIFVFYVFVKIRPFLNNIFDDLNFEGYGYCDPNIIVILFGMACITIVAVIKIFSDRRR</sequence>
<dbReference type="EMBL" id="LCAU01000032">
    <property type="protein sequence ID" value="KKR96380.1"/>
    <property type="molecule type" value="Genomic_DNA"/>
</dbReference>
<keyword evidence="1" id="KW-1133">Transmembrane helix</keyword>
<evidence type="ECO:0000256" key="1">
    <source>
        <dbReference type="SAM" id="Phobius"/>
    </source>
</evidence>